<gene>
    <name evidence="3" type="ORF">ACFOZ8_28775</name>
</gene>
<organism evidence="3 4">
    <name type="scientific">Paenibacillus xanthanilyticus</name>
    <dbReference type="NCBI Taxonomy" id="1783531"/>
    <lineage>
        <taxon>Bacteria</taxon>
        <taxon>Bacillati</taxon>
        <taxon>Bacillota</taxon>
        <taxon>Bacilli</taxon>
        <taxon>Bacillales</taxon>
        <taxon>Paenibacillaceae</taxon>
        <taxon>Paenibacillus</taxon>
    </lineage>
</organism>
<sequence length="292" mass="33267">MMKLTQLVFIEGGKAVTDSLAVAAAFDKEHRRVLQDIRDLGCSDEFRLHNFVQSNYTNAQGRLQPRTILTEQGFTLLAMGYTGPTAIQFKERYIKEFHYMREQIASQSTALVIPSYQIDDRVARAKQWIAEEETRQTLLLETQRQEALLAAQAPKITYYEQILRSDDAMNITQIAKDYGMTGAALNRILADAGVQYKTGGQWVLKATYSKRGYTKSETISYGEGNVRIFTKWTQKGRLFLHELLAKRGIVANQEPRPERKRRGTKRHRNEESTAVVTAESGRKITLNIKLEG</sequence>
<feature type="domain" description="Antirepressor protein C-terminal" evidence="2">
    <location>
        <begin position="147"/>
        <end position="246"/>
    </location>
</feature>
<name>A0ABV8KCB5_9BACL</name>
<comment type="caution">
    <text evidence="3">The sequence shown here is derived from an EMBL/GenBank/DDBJ whole genome shotgun (WGS) entry which is preliminary data.</text>
</comment>
<feature type="region of interest" description="Disordered" evidence="1">
    <location>
        <begin position="251"/>
        <end position="274"/>
    </location>
</feature>
<dbReference type="InterPro" id="IPR005039">
    <property type="entry name" value="Ant_C"/>
</dbReference>
<dbReference type="Proteomes" id="UP001595715">
    <property type="component" value="Unassembled WGS sequence"/>
</dbReference>
<evidence type="ECO:0000259" key="2">
    <source>
        <dbReference type="Pfam" id="PF03374"/>
    </source>
</evidence>
<dbReference type="Pfam" id="PF09669">
    <property type="entry name" value="Phage_pRha"/>
    <property type="match status" value="1"/>
</dbReference>
<accession>A0ABV8KCB5</accession>
<feature type="compositionally biased region" description="Basic residues" evidence="1">
    <location>
        <begin position="258"/>
        <end position="267"/>
    </location>
</feature>
<keyword evidence="4" id="KW-1185">Reference proteome</keyword>
<dbReference type="Pfam" id="PF03374">
    <property type="entry name" value="ANT"/>
    <property type="match status" value="1"/>
</dbReference>
<evidence type="ECO:0000256" key="1">
    <source>
        <dbReference type="SAM" id="MobiDB-lite"/>
    </source>
</evidence>
<dbReference type="EMBL" id="JBHSAM010000036">
    <property type="protein sequence ID" value="MFC4103619.1"/>
    <property type="molecule type" value="Genomic_DNA"/>
</dbReference>
<dbReference type="InterPro" id="IPR014054">
    <property type="entry name" value="Phage_regulatory_Rha"/>
</dbReference>
<reference evidence="4" key="1">
    <citation type="journal article" date="2019" name="Int. J. Syst. Evol. Microbiol.">
        <title>The Global Catalogue of Microorganisms (GCM) 10K type strain sequencing project: providing services to taxonomists for standard genome sequencing and annotation.</title>
        <authorList>
            <consortium name="The Broad Institute Genomics Platform"/>
            <consortium name="The Broad Institute Genome Sequencing Center for Infectious Disease"/>
            <person name="Wu L."/>
            <person name="Ma J."/>
        </authorList>
    </citation>
    <scope>NUCLEOTIDE SEQUENCE [LARGE SCALE GENOMIC DNA]</scope>
    <source>
        <strain evidence="4">IBRC-M 10987</strain>
    </source>
</reference>
<evidence type="ECO:0000313" key="4">
    <source>
        <dbReference type="Proteomes" id="UP001595715"/>
    </source>
</evidence>
<evidence type="ECO:0000313" key="3">
    <source>
        <dbReference type="EMBL" id="MFC4103619.1"/>
    </source>
</evidence>
<proteinExistence type="predicted"/>
<dbReference type="NCBIfam" id="TIGR02681">
    <property type="entry name" value="phage_pRha"/>
    <property type="match status" value="1"/>
</dbReference>
<protein>
    <submittedName>
        <fullName evidence="3">Phage antirepressor KilAC domain-containing protein</fullName>
    </submittedName>
</protein>